<sequence length="387" mass="42522">MKSFLLALFLGTATAALADLPIPRAASPDEVGMSSAKLAEMEAATREHIKTGVPAGAVILIARKGKVAYFSALGERDRAEHKPMRTDSPFRIYSMTKPIVSVAILMLAEEGKLSLKDPVSRYIAGFDPAMTIEHLLTHTSGLTYPAPGDTPFAKAWNSAGILNRDVENSEQAARIAKLPLKFSPGTRWEYGVSIDVLGRVLEVIEKQPLGNVLEQRLFRPLGMEDTGFFLVPGVAARAAQPWKRPDGPVPPSFAIAQRPAFESGGHGLVSTTEDYLRFCLMLLNGGEWKGKRYLTRKTVDLMTANHVGEMLNRPGFGFGYGFEVRAADGAYGWGGYAGTYFWIDPKEELIAIYMVQVADVDRTPLRKQFREQVEAAMSVRDERATIR</sequence>
<accession>A0A6M4H0M0</accession>
<feature type="signal peptide" evidence="1">
    <location>
        <begin position="1"/>
        <end position="18"/>
    </location>
</feature>
<feature type="chain" id="PRO_5026718886" description="Beta-lactamase-related domain-containing protein" evidence="1">
    <location>
        <begin position="19"/>
        <end position="387"/>
    </location>
</feature>
<dbReference type="PANTHER" id="PTHR43283:SF3">
    <property type="entry name" value="BETA-LACTAMASE FAMILY PROTEIN (AFU_ORTHOLOGUE AFUA_5G07500)"/>
    <property type="match status" value="1"/>
</dbReference>
<evidence type="ECO:0000313" key="3">
    <source>
        <dbReference type="EMBL" id="QJR12895.1"/>
    </source>
</evidence>
<proteinExistence type="predicted"/>
<dbReference type="Gene3D" id="3.40.710.10">
    <property type="entry name" value="DD-peptidase/beta-lactamase superfamily"/>
    <property type="match status" value="1"/>
</dbReference>
<dbReference type="Proteomes" id="UP000501534">
    <property type="component" value="Chromosome"/>
</dbReference>
<dbReference type="KEGG" id="uru:DSM104443_03989"/>
<organism evidence="3 4">
    <name type="scientific">Usitatibacter rugosus</name>
    <dbReference type="NCBI Taxonomy" id="2732067"/>
    <lineage>
        <taxon>Bacteria</taxon>
        <taxon>Pseudomonadati</taxon>
        <taxon>Pseudomonadota</taxon>
        <taxon>Betaproteobacteria</taxon>
        <taxon>Nitrosomonadales</taxon>
        <taxon>Usitatibacteraceae</taxon>
        <taxon>Usitatibacter</taxon>
    </lineage>
</organism>
<evidence type="ECO:0000256" key="1">
    <source>
        <dbReference type="SAM" id="SignalP"/>
    </source>
</evidence>
<dbReference type="SUPFAM" id="SSF56601">
    <property type="entry name" value="beta-lactamase/transpeptidase-like"/>
    <property type="match status" value="1"/>
</dbReference>
<name>A0A6M4H0M0_9PROT</name>
<dbReference type="RefSeq" id="WP_171095496.1">
    <property type="nucleotide sequence ID" value="NZ_CP053069.1"/>
</dbReference>
<gene>
    <name evidence="3" type="ORF">DSM104443_03989</name>
</gene>
<evidence type="ECO:0000259" key="2">
    <source>
        <dbReference type="Pfam" id="PF00144"/>
    </source>
</evidence>
<dbReference type="InterPro" id="IPR050789">
    <property type="entry name" value="Diverse_Enzym_Activities"/>
</dbReference>
<dbReference type="Pfam" id="PF00144">
    <property type="entry name" value="Beta-lactamase"/>
    <property type="match status" value="1"/>
</dbReference>
<feature type="domain" description="Beta-lactamase-related" evidence="2">
    <location>
        <begin position="50"/>
        <end position="359"/>
    </location>
</feature>
<dbReference type="InterPro" id="IPR001466">
    <property type="entry name" value="Beta-lactam-related"/>
</dbReference>
<protein>
    <recommendedName>
        <fullName evidence="2">Beta-lactamase-related domain-containing protein</fullName>
    </recommendedName>
</protein>
<dbReference type="AlphaFoldDB" id="A0A6M4H0M0"/>
<keyword evidence="4" id="KW-1185">Reference proteome</keyword>
<dbReference type="EMBL" id="CP053069">
    <property type="protein sequence ID" value="QJR12895.1"/>
    <property type="molecule type" value="Genomic_DNA"/>
</dbReference>
<evidence type="ECO:0000313" key="4">
    <source>
        <dbReference type="Proteomes" id="UP000501534"/>
    </source>
</evidence>
<dbReference type="PANTHER" id="PTHR43283">
    <property type="entry name" value="BETA-LACTAMASE-RELATED"/>
    <property type="match status" value="1"/>
</dbReference>
<reference evidence="3 4" key="1">
    <citation type="submission" date="2020-04" db="EMBL/GenBank/DDBJ databases">
        <title>Usitatibacter rugosus gen. nov., sp. nov. and Usitatibacter palustris sp. nov., novel members of Usitatibacteraceae fam. nov. within the order Nitrosomonadales isolated from soil.</title>
        <authorList>
            <person name="Huber K.J."/>
            <person name="Neumann-Schaal M."/>
            <person name="Geppert A."/>
            <person name="Luckner M."/>
            <person name="Wanner G."/>
            <person name="Overmann J."/>
        </authorList>
    </citation>
    <scope>NUCLEOTIDE SEQUENCE [LARGE SCALE GENOMIC DNA]</scope>
    <source>
        <strain evidence="3 4">0125_3</strain>
    </source>
</reference>
<keyword evidence="1" id="KW-0732">Signal</keyword>
<dbReference type="InterPro" id="IPR012338">
    <property type="entry name" value="Beta-lactam/transpept-like"/>
</dbReference>